<evidence type="ECO:0000256" key="4">
    <source>
        <dbReference type="PROSITE-ProRule" id="PRU00335"/>
    </source>
</evidence>
<evidence type="ECO:0000256" key="5">
    <source>
        <dbReference type="SAM" id="MobiDB-lite"/>
    </source>
</evidence>
<feature type="domain" description="HTH tetR-type" evidence="6">
    <location>
        <begin position="19"/>
        <end position="78"/>
    </location>
</feature>
<dbReference type="InterPro" id="IPR050109">
    <property type="entry name" value="HTH-type_TetR-like_transc_reg"/>
</dbReference>
<keyword evidence="2 4" id="KW-0238">DNA-binding</keyword>
<sequence>MVPSAPREGSGPRLRADAARNRAQVLTAARTAFRELGTAAPLDEIARRAGVNIATLYRRFPDRISLIRQVVVDAFDLVLQAAHSALATAQQDPLAAIEGFLLHLVDERDMLVLPLIGGPVTDDPEATELQLQIEPLLEELLALARAQGVIRPDATAVDLITTAALACRPLPYLPAEQATALARRHVRIFLDGLHPEGARPLPPSITHEDLRTHLHGRPDAEGERG</sequence>
<dbReference type="InterPro" id="IPR036271">
    <property type="entry name" value="Tet_transcr_reg_TetR-rel_C_sf"/>
</dbReference>
<feature type="compositionally biased region" description="Basic and acidic residues" evidence="5">
    <location>
        <begin position="206"/>
        <end position="225"/>
    </location>
</feature>
<keyword evidence="8" id="KW-1185">Reference proteome</keyword>
<protein>
    <submittedName>
        <fullName evidence="7">TetR/AcrR family transcriptional regulator</fullName>
    </submittedName>
</protein>
<evidence type="ECO:0000256" key="2">
    <source>
        <dbReference type="ARBA" id="ARBA00023125"/>
    </source>
</evidence>
<evidence type="ECO:0000313" key="7">
    <source>
        <dbReference type="EMBL" id="MFK4271517.1"/>
    </source>
</evidence>
<feature type="DNA-binding region" description="H-T-H motif" evidence="4">
    <location>
        <begin position="41"/>
        <end position="60"/>
    </location>
</feature>
<dbReference type="RefSeq" id="WP_358646303.1">
    <property type="nucleotide sequence ID" value="NZ_JBFAEV010000044.1"/>
</dbReference>
<dbReference type="PANTHER" id="PTHR30055:SF234">
    <property type="entry name" value="HTH-TYPE TRANSCRIPTIONAL REGULATOR BETI"/>
    <property type="match status" value="1"/>
</dbReference>
<dbReference type="EMBL" id="JBJDQH010000018">
    <property type="protein sequence ID" value="MFK4271517.1"/>
    <property type="molecule type" value="Genomic_DNA"/>
</dbReference>
<dbReference type="SUPFAM" id="SSF48498">
    <property type="entry name" value="Tetracyclin repressor-like, C-terminal domain"/>
    <property type="match status" value="1"/>
</dbReference>
<reference evidence="7 8" key="1">
    <citation type="submission" date="2024-11" db="EMBL/GenBank/DDBJ databases">
        <title>The Natural Products Discovery Center: Release of the First 8490 Sequenced Strains for Exploring Actinobacteria Biosynthetic Diversity.</title>
        <authorList>
            <person name="Kalkreuter E."/>
            <person name="Kautsar S.A."/>
            <person name="Yang D."/>
            <person name="Bader C.D."/>
            <person name="Teijaro C.N."/>
            <person name="Fluegel L."/>
            <person name="Davis C.M."/>
            <person name="Simpson J.R."/>
            <person name="Lauterbach L."/>
            <person name="Steele A.D."/>
            <person name="Gui C."/>
            <person name="Meng S."/>
            <person name="Li G."/>
            <person name="Viehrig K."/>
            <person name="Ye F."/>
            <person name="Su P."/>
            <person name="Kiefer A.F."/>
            <person name="Nichols A."/>
            <person name="Cepeda A.J."/>
            <person name="Yan W."/>
            <person name="Fan B."/>
            <person name="Jiang Y."/>
            <person name="Adhikari A."/>
            <person name="Zheng C.-J."/>
            <person name="Schuster L."/>
            <person name="Cowan T.M."/>
            <person name="Smanski M.J."/>
            <person name="Chevrette M.G."/>
            <person name="De Carvalho L.P.S."/>
            <person name="Shen B."/>
        </authorList>
    </citation>
    <scope>NUCLEOTIDE SEQUENCE [LARGE SCALE GENOMIC DNA]</scope>
    <source>
        <strain evidence="7 8">NPDC020863</strain>
    </source>
</reference>
<dbReference type="InterPro" id="IPR049445">
    <property type="entry name" value="TetR_SbtR-like_C"/>
</dbReference>
<evidence type="ECO:0000259" key="6">
    <source>
        <dbReference type="PROSITE" id="PS50977"/>
    </source>
</evidence>
<evidence type="ECO:0000256" key="3">
    <source>
        <dbReference type="ARBA" id="ARBA00023163"/>
    </source>
</evidence>
<keyword evidence="1" id="KW-0805">Transcription regulation</keyword>
<dbReference type="PROSITE" id="PS50977">
    <property type="entry name" value="HTH_TETR_2"/>
    <property type="match status" value="1"/>
</dbReference>
<dbReference type="Proteomes" id="UP001620295">
    <property type="component" value="Unassembled WGS sequence"/>
</dbReference>
<dbReference type="Pfam" id="PF21597">
    <property type="entry name" value="TetR_C_43"/>
    <property type="match status" value="1"/>
</dbReference>
<keyword evidence="3" id="KW-0804">Transcription</keyword>
<gene>
    <name evidence="7" type="ORF">ACI2L5_42425</name>
</gene>
<feature type="region of interest" description="Disordered" evidence="5">
    <location>
        <begin position="198"/>
        <end position="225"/>
    </location>
</feature>
<accession>A0ABW8M013</accession>
<evidence type="ECO:0000313" key="8">
    <source>
        <dbReference type="Proteomes" id="UP001620295"/>
    </source>
</evidence>
<evidence type="ECO:0000256" key="1">
    <source>
        <dbReference type="ARBA" id="ARBA00023015"/>
    </source>
</evidence>
<dbReference type="Gene3D" id="1.10.357.10">
    <property type="entry name" value="Tetracycline Repressor, domain 2"/>
    <property type="match status" value="1"/>
</dbReference>
<name>A0ABW8M013_9ACTN</name>
<organism evidence="7 8">
    <name type="scientific">Streptomyces milbemycinicus</name>
    <dbReference type="NCBI Taxonomy" id="476552"/>
    <lineage>
        <taxon>Bacteria</taxon>
        <taxon>Bacillati</taxon>
        <taxon>Actinomycetota</taxon>
        <taxon>Actinomycetes</taxon>
        <taxon>Kitasatosporales</taxon>
        <taxon>Streptomycetaceae</taxon>
        <taxon>Streptomyces</taxon>
    </lineage>
</organism>
<dbReference type="PRINTS" id="PR00455">
    <property type="entry name" value="HTHTETR"/>
</dbReference>
<dbReference type="InterPro" id="IPR009057">
    <property type="entry name" value="Homeodomain-like_sf"/>
</dbReference>
<dbReference type="InterPro" id="IPR001647">
    <property type="entry name" value="HTH_TetR"/>
</dbReference>
<dbReference type="SUPFAM" id="SSF46689">
    <property type="entry name" value="Homeodomain-like"/>
    <property type="match status" value="1"/>
</dbReference>
<dbReference type="PANTHER" id="PTHR30055">
    <property type="entry name" value="HTH-TYPE TRANSCRIPTIONAL REGULATOR RUTR"/>
    <property type="match status" value="1"/>
</dbReference>
<proteinExistence type="predicted"/>
<dbReference type="Pfam" id="PF00440">
    <property type="entry name" value="TetR_N"/>
    <property type="match status" value="1"/>
</dbReference>
<comment type="caution">
    <text evidence="7">The sequence shown here is derived from an EMBL/GenBank/DDBJ whole genome shotgun (WGS) entry which is preliminary data.</text>
</comment>